<accession>A0A8T0HSC7</accession>
<dbReference type="Proteomes" id="UP000822688">
    <property type="component" value="Chromosome V"/>
</dbReference>
<dbReference type="AlphaFoldDB" id="A0A8T0HSC7"/>
<protein>
    <submittedName>
        <fullName evidence="2">Uncharacterized protein</fullName>
    </submittedName>
</protein>
<sequence length="49" mass="5420">MSALINVLAIALRMNMHLGTVQGMENKYTNYTSISLNPGIALENPKETR</sequence>
<proteinExistence type="predicted"/>
<feature type="chain" id="PRO_5035879129" evidence="1">
    <location>
        <begin position="24"/>
        <end position="49"/>
    </location>
</feature>
<gene>
    <name evidence="2" type="ORF">KC19_VG216100</name>
</gene>
<evidence type="ECO:0000313" key="2">
    <source>
        <dbReference type="EMBL" id="KAG0573862.1"/>
    </source>
</evidence>
<dbReference type="EMBL" id="CM026426">
    <property type="protein sequence ID" value="KAG0573862.1"/>
    <property type="molecule type" value="Genomic_DNA"/>
</dbReference>
<reference evidence="2" key="1">
    <citation type="submission" date="2020-06" db="EMBL/GenBank/DDBJ databases">
        <title>WGS assembly of Ceratodon purpureus strain R40.</title>
        <authorList>
            <person name="Carey S.B."/>
            <person name="Jenkins J."/>
            <person name="Shu S."/>
            <person name="Lovell J.T."/>
            <person name="Sreedasyam A."/>
            <person name="Maumus F."/>
            <person name="Tiley G.P."/>
            <person name="Fernandez-Pozo N."/>
            <person name="Barry K."/>
            <person name="Chen C."/>
            <person name="Wang M."/>
            <person name="Lipzen A."/>
            <person name="Daum C."/>
            <person name="Saski C.A."/>
            <person name="Payton A.C."/>
            <person name="Mcbreen J.C."/>
            <person name="Conrad R.E."/>
            <person name="Kollar L.M."/>
            <person name="Olsson S."/>
            <person name="Huttunen S."/>
            <person name="Landis J.B."/>
            <person name="Wickett N.J."/>
            <person name="Johnson M.G."/>
            <person name="Rensing S.A."/>
            <person name="Grimwood J."/>
            <person name="Schmutz J."/>
            <person name="Mcdaniel S.F."/>
        </authorList>
    </citation>
    <scope>NUCLEOTIDE SEQUENCE</scope>
    <source>
        <strain evidence="2">R40</strain>
    </source>
</reference>
<keyword evidence="3" id="KW-1185">Reference proteome</keyword>
<name>A0A8T0HSC7_CERPU</name>
<evidence type="ECO:0000256" key="1">
    <source>
        <dbReference type="SAM" id="SignalP"/>
    </source>
</evidence>
<organism evidence="2 3">
    <name type="scientific">Ceratodon purpureus</name>
    <name type="common">Fire moss</name>
    <name type="synonym">Dicranum purpureum</name>
    <dbReference type="NCBI Taxonomy" id="3225"/>
    <lineage>
        <taxon>Eukaryota</taxon>
        <taxon>Viridiplantae</taxon>
        <taxon>Streptophyta</taxon>
        <taxon>Embryophyta</taxon>
        <taxon>Bryophyta</taxon>
        <taxon>Bryophytina</taxon>
        <taxon>Bryopsida</taxon>
        <taxon>Dicranidae</taxon>
        <taxon>Pseudoditrichales</taxon>
        <taxon>Ditrichaceae</taxon>
        <taxon>Ceratodon</taxon>
    </lineage>
</organism>
<keyword evidence="1" id="KW-0732">Signal</keyword>
<feature type="signal peptide" evidence="1">
    <location>
        <begin position="1"/>
        <end position="23"/>
    </location>
</feature>
<comment type="caution">
    <text evidence="2">The sequence shown here is derived from an EMBL/GenBank/DDBJ whole genome shotgun (WGS) entry which is preliminary data.</text>
</comment>
<evidence type="ECO:0000313" key="3">
    <source>
        <dbReference type="Proteomes" id="UP000822688"/>
    </source>
</evidence>